<accession>A0ABV1Z2N1</accession>
<evidence type="ECO:0000313" key="2">
    <source>
        <dbReference type="Proteomes" id="UP001433071"/>
    </source>
</evidence>
<evidence type="ECO:0008006" key="3">
    <source>
        <dbReference type="Google" id="ProtNLM"/>
    </source>
</evidence>
<sequence length="332" mass="37520">MIFYVAHREHAYTQAVVLLYHRTDLQASLRLVRYEDAGLLRGVRAGVVIWSDMDRLTSEELKRAAGISAELADKTDLTQLNHPTASLQRFDLLRLLHADGSNAFRVFRPHQLEDPIRYPVFIRDEAGALYDEPPLLHGRPALDAAIARLDGCNLARPMVVEMIGTPWADGYYRKFAAFRVGNTIYGQHCAMSKSWFVKNPVGQLLPAHIEEIRDYIAANPHADTVMQVFEKAHMQYGRIDYTFVDGRLVVFEINSNPTVLSDPPTPFASYDPKPFADLHADALLALPQVSAPDSLAAIDAAHRAALATLRRQYQVRRLKLMLRRVLKRGKRK</sequence>
<name>A0ABV1Z2N1_9HYPH</name>
<dbReference type="EMBL" id="JAMYQB010000016">
    <property type="protein sequence ID" value="MER9406231.1"/>
    <property type="molecule type" value="Genomic_DNA"/>
</dbReference>
<evidence type="ECO:0000313" key="1">
    <source>
        <dbReference type="EMBL" id="MER9406231.1"/>
    </source>
</evidence>
<keyword evidence="2" id="KW-1185">Reference proteome</keyword>
<dbReference type="Proteomes" id="UP001433071">
    <property type="component" value="Unassembled WGS sequence"/>
</dbReference>
<dbReference type="RefSeq" id="WP_352559612.1">
    <property type="nucleotide sequence ID" value="NZ_JAMYQB010000016.1"/>
</dbReference>
<comment type="caution">
    <text evidence="1">The sequence shown here is derived from an EMBL/GenBank/DDBJ whole genome shotgun (WGS) entry which is preliminary data.</text>
</comment>
<protein>
    <recommendedName>
        <fullName evidence="3">ATP-grasp domain-containing protein</fullName>
    </recommendedName>
</protein>
<proteinExistence type="predicted"/>
<organism evidence="1 2">
    <name type="scientific">Mesorhizobium caraganae</name>
    <dbReference type="NCBI Taxonomy" id="483206"/>
    <lineage>
        <taxon>Bacteria</taxon>
        <taxon>Pseudomonadati</taxon>
        <taxon>Pseudomonadota</taxon>
        <taxon>Alphaproteobacteria</taxon>
        <taxon>Hyphomicrobiales</taxon>
        <taxon>Phyllobacteriaceae</taxon>
        <taxon>Mesorhizobium</taxon>
    </lineage>
</organism>
<reference evidence="1 2" key="1">
    <citation type="journal article" date="2024" name="Proc. Natl. Acad. Sci. U.S.A.">
        <title>The evolutionary genomics of adaptation to stress in wild rhizobium bacteria.</title>
        <authorList>
            <person name="Kehlet-Delgado H."/>
            <person name="Montoya A.P."/>
            <person name="Jensen K.T."/>
            <person name="Wendlandt C.E."/>
            <person name="Dexheimer C."/>
            <person name="Roberts M."/>
            <person name="Torres Martinez L."/>
            <person name="Friesen M.L."/>
            <person name="Griffitts J.S."/>
            <person name="Porter S.S."/>
        </authorList>
    </citation>
    <scope>NUCLEOTIDE SEQUENCE [LARGE SCALE GENOMIC DNA]</scope>
    <source>
        <strain evidence="1 2">M0641</strain>
    </source>
</reference>
<gene>
    <name evidence="1" type="ORF">NKI36_19570</name>
</gene>